<dbReference type="PANTHER" id="PTHR36436:SF6">
    <property type="entry name" value="SLL5081 PROTEIN"/>
    <property type="match status" value="1"/>
</dbReference>
<protein>
    <submittedName>
        <fullName evidence="2">Uncharacterized protein YwqG</fullName>
    </submittedName>
</protein>
<evidence type="ECO:0000313" key="4">
    <source>
        <dbReference type="Proteomes" id="UP000215545"/>
    </source>
</evidence>
<dbReference type="Pfam" id="PF09234">
    <property type="entry name" value="DUF1963"/>
    <property type="match status" value="1"/>
</dbReference>
<dbReference type="InterPro" id="IPR035948">
    <property type="entry name" value="YwqG-like_sf"/>
</dbReference>
<dbReference type="STRING" id="1017273.SAMN05443094_105104"/>
<dbReference type="AlphaFoldDB" id="A0A1N6Y008"/>
<dbReference type="RefSeq" id="WP_045849252.1">
    <property type="nucleotide sequence ID" value="NZ_FTLX01000005.1"/>
</dbReference>
<evidence type="ECO:0000313" key="2">
    <source>
        <dbReference type="EMBL" id="SIR07821.1"/>
    </source>
</evidence>
<dbReference type="InterPro" id="IPR015315">
    <property type="entry name" value="DUF1963"/>
</dbReference>
<keyword evidence="4" id="KW-1185">Reference proteome</keyword>
<reference evidence="2 3" key="1">
    <citation type="submission" date="2017-01" db="EMBL/GenBank/DDBJ databases">
        <authorList>
            <person name="Mah S.A."/>
            <person name="Swanson W.J."/>
            <person name="Moy G.W."/>
            <person name="Vacquier V.D."/>
        </authorList>
    </citation>
    <scope>NUCLEOTIDE SEQUENCE [LARGE SCALE GENOMIC DNA]</scope>
    <source>
        <strain evidence="2 3">NIO-1016</strain>
    </source>
</reference>
<evidence type="ECO:0000313" key="1">
    <source>
        <dbReference type="EMBL" id="OXS77469.1"/>
    </source>
</evidence>
<proteinExistence type="predicted"/>
<sequence length="272" mass="31555">MDNIEKQVTELFPKEWQEPFLATKKEVISFSFQPDGELPLSTTKAGGIGYVPKTMLFPVNPDGKPLSLLAQINFAEMPAHELFPKHGLLAFYVDYYDDLIGADFDDYSNRDGYRVFYFDSFDEESYSRDEQLAMLKPFHDEEQYPIVDSELAMLPALQQEILMTDSIEFERTFGKGKYDFEGFDAYEEKYEELVSSGTKLGGYPFFTQTDPREYMQDEKKNDILLFQLDSSFGRDQDWEIMWGDAGIGNFFISPADLKAGRFDKVWYNWDCS</sequence>
<organism evidence="2 3">
    <name type="scientific">Domibacillus enclensis</name>
    <dbReference type="NCBI Taxonomy" id="1017273"/>
    <lineage>
        <taxon>Bacteria</taxon>
        <taxon>Bacillati</taxon>
        <taxon>Bacillota</taxon>
        <taxon>Bacilli</taxon>
        <taxon>Bacillales</taxon>
        <taxon>Bacillaceae</taxon>
        <taxon>Domibacillus</taxon>
    </lineage>
</organism>
<dbReference type="Proteomes" id="UP000215545">
    <property type="component" value="Unassembled WGS sequence"/>
</dbReference>
<reference evidence="1" key="3">
    <citation type="submission" date="2017-03" db="EMBL/GenBank/DDBJ databases">
        <authorList>
            <person name="Dastager S.G."/>
            <person name="Neurgaonkar P.S."/>
            <person name="Dharne M.S."/>
        </authorList>
    </citation>
    <scope>NUCLEOTIDE SEQUENCE</scope>
    <source>
        <strain evidence="1">DSM 25145</strain>
    </source>
</reference>
<dbReference type="EMBL" id="FTLX01000005">
    <property type="protein sequence ID" value="SIR07821.1"/>
    <property type="molecule type" value="Genomic_DNA"/>
</dbReference>
<evidence type="ECO:0000313" key="3">
    <source>
        <dbReference type="Proteomes" id="UP000186385"/>
    </source>
</evidence>
<dbReference type="SUPFAM" id="SSF103032">
    <property type="entry name" value="Hypothetical protein YwqG"/>
    <property type="match status" value="1"/>
</dbReference>
<dbReference type="PANTHER" id="PTHR36436">
    <property type="entry name" value="SLL5081 PROTEIN"/>
    <property type="match status" value="1"/>
</dbReference>
<name>A0A1N6Y008_9BACI</name>
<dbReference type="Gene3D" id="2.30.320.10">
    <property type="entry name" value="YwqG-like"/>
    <property type="match status" value="1"/>
</dbReference>
<dbReference type="OrthoDB" id="57088at2"/>
<gene>
    <name evidence="1" type="ORF">B1B05_11575</name>
    <name evidence="2" type="ORF">SAMN05443094_105104</name>
</gene>
<accession>A0A1N6Y008</accession>
<dbReference type="EMBL" id="MWSK01000005">
    <property type="protein sequence ID" value="OXS77469.1"/>
    <property type="molecule type" value="Genomic_DNA"/>
</dbReference>
<dbReference type="Proteomes" id="UP000186385">
    <property type="component" value="Unassembled WGS sequence"/>
</dbReference>
<reference evidence="4" key="2">
    <citation type="submission" date="2017-03" db="EMBL/GenBank/DDBJ databases">
        <title>Bacillus sp. V-88(T) DSM27956, whole genome shotgun sequencing project.</title>
        <authorList>
            <person name="Dastager S.G."/>
            <person name="Neurgaonkar P.S."/>
            <person name="Dharne M.S."/>
        </authorList>
    </citation>
    <scope>NUCLEOTIDE SEQUENCE [LARGE SCALE GENOMIC DNA]</scope>
    <source>
        <strain evidence="4">DSM 25145</strain>
    </source>
</reference>